<organism evidence="2 3">
    <name type="scientific">Actinoallomurus acaciae</name>
    <dbReference type="NCBI Taxonomy" id="502577"/>
    <lineage>
        <taxon>Bacteria</taxon>
        <taxon>Bacillati</taxon>
        <taxon>Actinomycetota</taxon>
        <taxon>Actinomycetes</taxon>
        <taxon>Streptosporangiales</taxon>
        <taxon>Thermomonosporaceae</taxon>
        <taxon>Actinoallomurus</taxon>
    </lineage>
</organism>
<evidence type="ECO:0000313" key="3">
    <source>
        <dbReference type="Proteomes" id="UP001589627"/>
    </source>
</evidence>
<evidence type="ECO:0000313" key="2">
    <source>
        <dbReference type="EMBL" id="MFB9837854.1"/>
    </source>
</evidence>
<accession>A0ABV5YRZ4</accession>
<keyword evidence="1" id="KW-0812">Transmembrane</keyword>
<dbReference type="Proteomes" id="UP001589627">
    <property type="component" value="Unassembled WGS sequence"/>
</dbReference>
<keyword evidence="3" id="KW-1185">Reference proteome</keyword>
<keyword evidence="1" id="KW-0472">Membrane</keyword>
<proteinExistence type="predicted"/>
<dbReference type="EMBL" id="JBHLZP010000432">
    <property type="protein sequence ID" value="MFB9837854.1"/>
    <property type="molecule type" value="Genomic_DNA"/>
</dbReference>
<evidence type="ECO:0008006" key="4">
    <source>
        <dbReference type="Google" id="ProtNLM"/>
    </source>
</evidence>
<name>A0ABV5YRZ4_9ACTN</name>
<comment type="caution">
    <text evidence="2">The sequence shown here is derived from an EMBL/GenBank/DDBJ whole genome shotgun (WGS) entry which is preliminary data.</text>
</comment>
<dbReference type="RefSeq" id="WP_378210779.1">
    <property type="nucleotide sequence ID" value="NZ_JBHLZP010000432.1"/>
</dbReference>
<protein>
    <recommendedName>
        <fullName evidence="4">Tetratricopeptide repeat protein</fullName>
    </recommendedName>
</protein>
<feature type="transmembrane region" description="Helical" evidence="1">
    <location>
        <begin position="421"/>
        <end position="454"/>
    </location>
</feature>
<reference evidence="2 3" key="1">
    <citation type="submission" date="2024-09" db="EMBL/GenBank/DDBJ databases">
        <authorList>
            <person name="Sun Q."/>
            <person name="Mori K."/>
        </authorList>
    </citation>
    <scope>NUCLEOTIDE SEQUENCE [LARGE SCALE GENOMIC DNA]</scope>
    <source>
        <strain evidence="2 3">TBRC 0563</strain>
    </source>
</reference>
<sequence length="511" mass="55472">MSDDWWVDYRQNRRIEELQGEVQAAYSYAASRSRALQSRLSQVQGTLERRLDRLAKSFDAFVELSDLRLEMAMFDRESDVRNRTRRLLTGLAQGAGDPPPLDLDDCPGYWLKPAADGLAALVRGDDEAARKLTAEAIALDEDRTTLFLTLGLATAGRYADAVPWLSRSLPSLGTTVTAVQRQLWIACADGAFGAPGAAHIERRLIEMIDEMPAEATDQERERWRQGFTGKTDGRTGRARLPRELQNQPGLSEPPIMAGRLADLRRKVEEAIQPVDAKPAADFVGLLITLVDEGAPEERELVARARELREIIETGGAERPPAWDAPAGETLELLRGDLFSRSAPGPRALAVRVGARWLRSIAEGLAERASATPPDAVDVSVYGHSLRVGVAGAPALPEAQAAIDEAAAISPTGERLGMGVALAGVLVLVLTIAAGIAVLAVVSAVMIFVGAAVWIKLRLDRSRAREEAEHNKERLARQVEAITGALKNCHTVHNNLRKTVEADRQAIVTVLT</sequence>
<keyword evidence="1" id="KW-1133">Transmembrane helix</keyword>
<evidence type="ECO:0000256" key="1">
    <source>
        <dbReference type="SAM" id="Phobius"/>
    </source>
</evidence>
<gene>
    <name evidence="2" type="ORF">ACFFNX_37400</name>
</gene>